<keyword evidence="1" id="KW-0472">Membrane</keyword>
<dbReference type="InterPro" id="IPR025338">
    <property type="entry name" value="DUF4244"/>
</dbReference>
<dbReference type="EMBL" id="JACCCC010000001">
    <property type="protein sequence ID" value="NYE44909.1"/>
    <property type="molecule type" value="Genomic_DNA"/>
</dbReference>
<keyword evidence="1" id="KW-1133">Transmembrane helix</keyword>
<accession>A0A852TLS3</accession>
<organism evidence="2 3">
    <name type="scientific">Spinactinospora alkalitolerans</name>
    <dbReference type="NCBI Taxonomy" id="687207"/>
    <lineage>
        <taxon>Bacteria</taxon>
        <taxon>Bacillati</taxon>
        <taxon>Actinomycetota</taxon>
        <taxon>Actinomycetes</taxon>
        <taxon>Streptosporangiales</taxon>
        <taxon>Nocardiopsidaceae</taxon>
        <taxon>Spinactinospora</taxon>
    </lineage>
</organism>
<evidence type="ECO:0000313" key="3">
    <source>
        <dbReference type="Proteomes" id="UP000589036"/>
    </source>
</evidence>
<feature type="transmembrane region" description="Helical" evidence="1">
    <location>
        <begin position="28"/>
        <end position="48"/>
    </location>
</feature>
<gene>
    <name evidence="2" type="ORF">HDA32_000029</name>
</gene>
<dbReference type="AlphaFoldDB" id="A0A852TLS3"/>
<dbReference type="Proteomes" id="UP000589036">
    <property type="component" value="Unassembled WGS sequence"/>
</dbReference>
<keyword evidence="1" id="KW-0812">Transmembrane</keyword>
<evidence type="ECO:0008006" key="4">
    <source>
        <dbReference type="Google" id="ProtNLM"/>
    </source>
</evidence>
<reference evidence="2 3" key="1">
    <citation type="submission" date="2020-07" db="EMBL/GenBank/DDBJ databases">
        <title>Sequencing the genomes of 1000 actinobacteria strains.</title>
        <authorList>
            <person name="Klenk H.-P."/>
        </authorList>
    </citation>
    <scope>NUCLEOTIDE SEQUENCE [LARGE SCALE GENOMIC DNA]</scope>
    <source>
        <strain evidence="2 3">CXB654</strain>
    </source>
</reference>
<proteinExistence type="predicted"/>
<protein>
    <recommendedName>
        <fullName evidence="4">DUF4244 domain-containing protein</fullName>
    </recommendedName>
</protein>
<comment type="caution">
    <text evidence="2">The sequence shown here is derived from an EMBL/GenBank/DDBJ whole genome shotgun (WGS) entry which is preliminary data.</text>
</comment>
<keyword evidence="3" id="KW-1185">Reference proteome</keyword>
<evidence type="ECO:0000256" key="1">
    <source>
        <dbReference type="SAM" id="Phobius"/>
    </source>
</evidence>
<dbReference type="RefSeq" id="WP_246334169.1">
    <property type="nucleotide sequence ID" value="NZ_BAAAYY010000005.1"/>
</dbReference>
<dbReference type="Pfam" id="PF14029">
    <property type="entry name" value="DUF4244"/>
    <property type="match status" value="1"/>
</dbReference>
<name>A0A852TLS3_9ACTN</name>
<evidence type="ECO:0000313" key="2">
    <source>
        <dbReference type="EMBL" id="NYE44909.1"/>
    </source>
</evidence>
<sequence>MFTAFAALSRFAFPTPRTRDRGMSTAEYALGTVSACAFAAILYVILTSSEVRDTLTRMVTDALQIGG</sequence>